<proteinExistence type="inferred from homology"/>
<evidence type="ECO:0000259" key="7">
    <source>
        <dbReference type="PROSITE" id="PS51231"/>
    </source>
</evidence>
<evidence type="ECO:0000259" key="8">
    <source>
        <dbReference type="PROSITE" id="PS51232"/>
    </source>
</evidence>
<dbReference type="SMART" id="SM01140">
    <property type="entry name" value="Drf_GBD"/>
    <property type="match status" value="1"/>
</dbReference>
<comment type="subcellular location">
    <subcellularLocation>
        <location evidence="1">Cytoplasm</location>
    </subcellularLocation>
</comment>
<dbReference type="PROSITE" id="PS51232">
    <property type="entry name" value="GBD_FH3"/>
    <property type="match status" value="1"/>
</dbReference>
<dbReference type="InterPro" id="IPR044933">
    <property type="entry name" value="DIA_GBD_sf"/>
</dbReference>
<feature type="region of interest" description="Disordered" evidence="6">
    <location>
        <begin position="524"/>
        <end position="618"/>
    </location>
</feature>
<dbReference type="InterPro" id="IPR051412">
    <property type="entry name" value="Formin_Homology_Diaphanous_sf"/>
</dbReference>
<comment type="similarity">
    <text evidence="2">Belongs to the formin homology family. Diaphanous subfamily.</text>
</comment>
<gene>
    <name evidence="10" type="ORF">EAG_03119</name>
</gene>
<evidence type="ECO:0000313" key="10">
    <source>
        <dbReference type="EMBL" id="EFN65986.1"/>
    </source>
</evidence>
<dbReference type="InParanoid" id="E2AKP6"/>
<dbReference type="GO" id="GO:0005737">
    <property type="term" value="C:cytoplasm"/>
    <property type="evidence" value="ECO:0007669"/>
    <property type="project" value="UniProtKB-SubCell"/>
</dbReference>
<feature type="domain" description="FH2" evidence="9">
    <location>
        <begin position="555"/>
        <end position="948"/>
    </location>
</feature>
<evidence type="ECO:0000256" key="6">
    <source>
        <dbReference type="SAM" id="MobiDB-lite"/>
    </source>
</evidence>
<dbReference type="InterPro" id="IPR010473">
    <property type="entry name" value="GTPase-bd"/>
</dbReference>
<feature type="coiled-coil region" evidence="5">
    <location>
        <begin position="932"/>
        <end position="961"/>
    </location>
</feature>
<dbReference type="InterPro" id="IPR011989">
    <property type="entry name" value="ARM-like"/>
</dbReference>
<evidence type="ECO:0000256" key="1">
    <source>
        <dbReference type="ARBA" id="ARBA00004496"/>
    </source>
</evidence>
<keyword evidence="3" id="KW-0963">Cytoplasm</keyword>
<evidence type="ECO:0000259" key="9">
    <source>
        <dbReference type="PROSITE" id="PS51444"/>
    </source>
</evidence>
<keyword evidence="4 5" id="KW-0175">Coiled coil</keyword>
<dbReference type="Gene3D" id="6.10.30.30">
    <property type="match status" value="1"/>
</dbReference>
<dbReference type="STRING" id="104421.E2AKP6"/>
<sequence length="1390" mass="158631">MTLLKRTYSYSRVHGYGVAVIAIDSLTETSTGVSAIRNIRTFGATECVRADKSQLCWHNLDTWFGRPKKAGRGSGTRGYSGSNTMPRPHSGDDINEIEQQRCIIERMDEETVNDRFEEMLANMNLTEEKKEPLRQQSESKKKEMLVLHYKGSIQENRSKFDKPADYIQYLAQPDLSVNKIYNCIESLRIALTNNPLSWVQEFGTKGLKQVLATLNECYRNDNRYERIQYECIRCLKAIMNNTVGIKEMLAHHEALTIVARSLEPTKPSVMSEAVKLLGAVCLISSDSHKKVLDAITMNGEFKGRERFLPIVQGLMNKKNENLRVVCLQLINSIISSAEDLDFRLHLRNEVMRVGLADILEMLEKDESEDLATHLKIFNDHKEEDYEEFVQRFDNVRLELDDVNDCFEVVKNMVMDTTAEPYFLSILQHLLFIRDDALVRTAYYKLIEECISQVVLHRSGCDPDFSATKRFQIDVQPLIDTLVEKSRAEEERRLVEVTQKLEEAIASRQEAEAKLQHAENKIKELEQGTTKSGNSRAAVCPPPPPMPGMGGSLPPPPPPLPGSVGPPPVPGMTCPPPPPMPGSKGPPPPPMPGMKGPPAPPMPGMMMGPPPPPMGGLSPPPPMVQVLPHGLKPKKKWEVDGPLKRANWKAILPHKLTEKSFWTKVQEDRLASPEILSGLAQKFSSKPSGKKMDDVVDKSAQTKKISTIKRLLPRLRSLSFMLRYEELVQDVKPDIVAATAACEEVKNSKKFARILELILLLGNYMNSGSKNGQAFGFEISFLTKLTSTKDIDNKQTLMHYLVDTIERKFPECLNFMEELAHVDRASRVSLENVQRTLRQMETNIRNLEQDLSNAKVPQCDEDFFIDVMKPFAKKARESYEVLQNMFKNMDTLYTDISEFFSFDKQKYTIEEFFGDIKTFKDDFLQSQREIVKLKEGEEKQRRAREAREKAEAEKAARAARKRALVDMNAHETQEGVMDSLMEALQTGSAFSRPDQRRKRQTRVAGGKFYRTYNWKRMAKRDQAIQPYMFTNTLSTKLTYEYENVTPTETLRHNMISNRIVTKLSTANDSTSFFTPEENQELYKRMLLEEATKTPKQLKRPSRVTYFQKKKQCSRCNLAYYTAMPVFDETPKRDIFLKTVTNLESRCVNADWESSPLIDQNVSIKRARIISPVKQRRVLVSKIRRRNSIVRRAIFNRKRIRANNKIAKYRLHKYLQSPPNMSSTMPLAMNSSVISSNSAKNTKMSKSVDGLHTKIFKTAYTPMKLLRTKNFENLARHKDEAQNVLDVKNRSLNSSISTQFSSNDQMTNAQSPLLIEMSGVTLLSENSPLHLIKPNRTSKSSLNISGKLFGKPISETSSPNAKHNLRIMKKLKDRSWKKKWKFWQTSSNISIT</sequence>
<dbReference type="SMART" id="SM01139">
    <property type="entry name" value="Drf_FH3"/>
    <property type="match status" value="1"/>
</dbReference>
<dbReference type="OrthoDB" id="1104827at2759"/>
<evidence type="ECO:0000256" key="2">
    <source>
        <dbReference type="ARBA" id="ARBA00008214"/>
    </source>
</evidence>
<keyword evidence="11" id="KW-1185">Reference proteome</keyword>
<dbReference type="Pfam" id="PF06345">
    <property type="entry name" value="Drf_DAD"/>
    <property type="match status" value="1"/>
</dbReference>
<dbReference type="Gene3D" id="1.10.238.150">
    <property type="entry name" value="Formin, FH3 diaphanous domain"/>
    <property type="match status" value="1"/>
</dbReference>
<dbReference type="PANTHER" id="PTHR45691:SF6">
    <property type="entry name" value="PROTEIN DIAPHANOUS"/>
    <property type="match status" value="1"/>
</dbReference>
<dbReference type="InterPro" id="IPR014768">
    <property type="entry name" value="GBD/FH3_dom"/>
</dbReference>
<dbReference type="GO" id="GO:0030041">
    <property type="term" value="P:actin filament polymerization"/>
    <property type="evidence" value="ECO:0007669"/>
    <property type="project" value="TreeGrafter"/>
</dbReference>
<dbReference type="PROSITE" id="PS51444">
    <property type="entry name" value="FH2"/>
    <property type="match status" value="1"/>
</dbReference>
<feature type="region of interest" description="Disordered" evidence="6">
    <location>
        <begin position="68"/>
        <end position="94"/>
    </location>
</feature>
<dbReference type="EMBL" id="GL440368">
    <property type="protein sequence ID" value="EFN65986.1"/>
    <property type="molecule type" value="Genomic_DNA"/>
</dbReference>
<feature type="compositionally biased region" description="Pro residues" evidence="6">
    <location>
        <begin position="539"/>
        <end position="618"/>
    </location>
</feature>
<protein>
    <submittedName>
        <fullName evidence="10">Protein diaphanous</fullName>
    </submittedName>
</protein>
<accession>E2AKP6</accession>
<organism evidence="11">
    <name type="scientific">Camponotus floridanus</name>
    <name type="common">Florida carpenter ant</name>
    <dbReference type="NCBI Taxonomy" id="104421"/>
    <lineage>
        <taxon>Eukaryota</taxon>
        <taxon>Metazoa</taxon>
        <taxon>Ecdysozoa</taxon>
        <taxon>Arthropoda</taxon>
        <taxon>Hexapoda</taxon>
        <taxon>Insecta</taxon>
        <taxon>Pterygota</taxon>
        <taxon>Neoptera</taxon>
        <taxon>Endopterygota</taxon>
        <taxon>Hymenoptera</taxon>
        <taxon>Apocrita</taxon>
        <taxon>Aculeata</taxon>
        <taxon>Formicoidea</taxon>
        <taxon>Formicidae</taxon>
        <taxon>Formicinae</taxon>
        <taxon>Camponotus</taxon>
    </lineage>
</organism>
<dbReference type="InterPro" id="IPR015425">
    <property type="entry name" value="FH2_Formin"/>
</dbReference>
<dbReference type="InterPro" id="IPR016024">
    <property type="entry name" value="ARM-type_fold"/>
</dbReference>
<evidence type="ECO:0000256" key="5">
    <source>
        <dbReference type="SAM" id="Coils"/>
    </source>
</evidence>
<dbReference type="InterPro" id="IPR042201">
    <property type="entry name" value="FH2_Formin_sf"/>
</dbReference>
<feature type="domain" description="DAD" evidence="7">
    <location>
        <begin position="969"/>
        <end position="998"/>
    </location>
</feature>
<reference evidence="10 11" key="1">
    <citation type="journal article" date="2010" name="Science">
        <title>Genomic comparison of the ants Camponotus floridanus and Harpegnathos saltator.</title>
        <authorList>
            <person name="Bonasio R."/>
            <person name="Zhang G."/>
            <person name="Ye C."/>
            <person name="Mutti N.S."/>
            <person name="Fang X."/>
            <person name="Qin N."/>
            <person name="Donahue G."/>
            <person name="Yang P."/>
            <person name="Li Q."/>
            <person name="Li C."/>
            <person name="Zhang P."/>
            <person name="Huang Z."/>
            <person name="Berger S.L."/>
            <person name="Reinberg D."/>
            <person name="Wang J."/>
            <person name="Liebig J."/>
        </authorList>
    </citation>
    <scope>NUCLEOTIDE SEQUENCE [LARGE SCALE GENOMIC DNA]</scope>
    <source>
        <strain evidence="11">C129</strain>
    </source>
</reference>
<dbReference type="InterPro" id="IPR010472">
    <property type="entry name" value="FH3_dom"/>
</dbReference>
<dbReference type="Gene3D" id="1.25.10.10">
    <property type="entry name" value="Leucine-rich Repeat Variant"/>
    <property type="match status" value="1"/>
</dbReference>
<dbReference type="SUPFAM" id="SSF48371">
    <property type="entry name" value="ARM repeat"/>
    <property type="match status" value="1"/>
</dbReference>
<dbReference type="Gene3D" id="1.10.20.40">
    <property type="entry name" value="Formin, diaphanous GTPase-binding domain"/>
    <property type="match status" value="1"/>
</dbReference>
<evidence type="ECO:0000256" key="3">
    <source>
        <dbReference type="ARBA" id="ARBA00022490"/>
    </source>
</evidence>
<dbReference type="PROSITE" id="PS51231">
    <property type="entry name" value="DAD"/>
    <property type="match status" value="1"/>
</dbReference>
<dbReference type="Pfam" id="PF06371">
    <property type="entry name" value="Drf_GBD"/>
    <property type="match status" value="1"/>
</dbReference>
<dbReference type="FunCoup" id="E2AKP6">
    <property type="interactions" value="338"/>
</dbReference>
<dbReference type="OMA" id="WEVKNPM"/>
<dbReference type="InterPro" id="IPR014767">
    <property type="entry name" value="DAD_dom"/>
</dbReference>
<dbReference type="SMART" id="SM00498">
    <property type="entry name" value="FH2"/>
    <property type="match status" value="1"/>
</dbReference>
<dbReference type="SUPFAM" id="SSF101447">
    <property type="entry name" value="Formin homology 2 domain (FH2 domain)"/>
    <property type="match status" value="1"/>
</dbReference>
<evidence type="ECO:0000256" key="4">
    <source>
        <dbReference type="ARBA" id="ARBA00023054"/>
    </source>
</evidence>
<evidence type="ECO:0000313" key="11">
    <source>
        <dbReference type="Proteomes" id="UP000000311"/>
    </source>
</evidence>
<dbReference type="InterPro" id="IPR010465">
    <property type="entry name" value="Drf_DAD"/>
</dbReference>
<dbReference type="Pfam" id="PF02181">
    <property type="entry name" value="FH2"/>
    <property type="match status" value="1"/>
</dbReference>
<dbReference type="GO" id="GO:0005884">
    <property type="term" value="C:actin filament"/>
    <property type="evidence" value="ECO:0007669"/>
    <property type="project" value="TreeGrafter"/>
</dbReference>
<feature type="domain" description="GBD/FH3" evidence="8">
    <location>
        <begin position="104"/>
        <end position="461"/>
    </location>
</feature>
<dbReference type="GO" id="GO:0031267">
    <property type="term" value="F:small GTPase binding"/>
    <property type="evidence" value="ECO:0007669"/>
    <property type="project" value="InterPro"/>
</dbReference>
<dbReference type="Gene3D" id="1.20.58.2220">
    <property type="entry name" value="Formin, FH2 domain"/>
    <property type="match status" value="1"/>
</dbReference>
<dbReference type="PANTHER" id="PTHR45691">
    <property type="entry name" value="PROTEIN DIAPHANOUS"/>
    <property type="match status" value="1"/>
</dbReference>
<dbReference type="Proteomes" id="UP000000311">
    <property type="component" value="Unassembled WGS sequence"/>
</dbReference>
<dbReference type="Pfam" id="PF06367">
    <property type="entry name" value="Drf_FH3"/>
    <property type="match status" value="1"/>
</dbReference>
<name>E2AKP6_CAMFO</name>
<dbReference type="GO" id="GO:0003779">
    <property type="term" value="F:actin binding"/>
    <property type="evidence" value="ECO:0007669"/>
    <property type="project" value="InterPro"/>
</dbReference>